<dbReference type="EMBL" id="BAABIK010000009">
    <property type="protein sequence ID" value="GAA4939526.1"/>
    <property type="molecule type" value="Genomic_DNA"/>
</dbReference>
<feature type="region of interest" description="Disordered" evidence="1">
    <location>
        <begin position="60"/>
        <end position="79"/>
    </location>
</feature>
<name>A0ABP9GEP9_9ACTN</name>
<organism evidence="2 3">
    <name type="scientific">Streptomonospora halophila</name>
    <dbReference type="NCBI Taxonomy" id="427369"/>
    <lineage>
        <taxon>Bacteria</taxon>
        <taxon>Bacillati</taxon>
        <taxon>Actinomycetota</taxon>
        <taxon>Actinomycetes</taxon>
        <taxon>Streptosporangiales</taxon>
        <taxon>Nocardiopsidaceae</taxon>
        <taxon>Streptomonospora</taxon>
    </lineage>
</organism>
<evidence type="ECO:0000313" key="3">
    <source>
        <dbReference type="Proteomes" id="UP001499993"/>
    </source>
</evidence>
<evidence type="ECO:0000313" key="2">
    <source>
        <dbReference type="EMBL" id="GAA4939526.1"/>
    </source>
</evidence>
<protein>
    <submittedName>
        <fullName evidence="2">Uncharacterized protein</fullName>
    </submittedName>
</protein>
<feature type="region of interest" description="Disordered" evidence="1">
    <location>
        <begin position="1"/>
        <end position="20"/>
    </location>
</feature>
<comment type="caution">
    <text evidence="2">The sequence shown here is derived from an EMBL/GenBank/DDBJ whole genome shotgun (WGS) entry which is preliminary data.</text>
</comment>
<proteinExistence type="predicted"/>
<keyword evidence="3" id="KW-1185">Reference proteome</keyword>
<dbReference type="RefSeq" id="WP_345556455.1">
    <property type="nucleotide sequence ID" value="NZ_BAABIK010000009.1"/>
</dbReference>
<dbReference type="Proteomes" id="UP001499993">
    <property type="component" value="Unassembled WGS sequence"/>
</dbReference>
<accession>A0ABP9GEP9</accession>
<feature type="compositionally biased region" description="Pro residues" evidence="1">
    <location>
        <begin position="1"/>
        <end position="17"/>
    </location>
</feature>
<sequence length="155" mass="16017">MSPPSAQPRPSRPPGPAPKRRLPAVLAAAAVCLPLGAAIGVGGLPVVDSDLFTEEVQRVSSAGDGVRYDPDSPGSGSGPLPVEAVLLRHPRISGGGYTLRLGHHPDAYFHEVPVPPGTGEPVRISGVDWGTDRITVRFASGHRLGVPAEYAAGLR</sequence>
<reference evidence="3" key="1">
    <citation type="journal article" date="2019" name="Int. J. Syst. Evol. Microbiol.">
        <title>The Global Catalogue of Microorganisms (GCM) 10K type strain sequencing project: providing services to taxonomists for standard genome sequencing and annotation.</title>
        <authorList>
            <consortium name="The Broad Institute Genomics Platform"/>
            <consortium name="The Broad Institute Genome Sequencing Center for Infectious Disease"/>
            <person name="Wu L."/>
            <person name="Ma J."/>
        </authorList>
    </citation>
    <scope>NUCLEOTIDE SEQUENCE [LARGE SCALE GENOMIC DNA]</scope>
    <source>
        <strain evidence="3">JCM 18123</strain>
    </source>
</reference>
<gene>
    <name evidence="2" type="ORF">GCM10023224_21310</name>
</gene>
<evidence type="ECO:0000256" key="1">
    <source>
        <dbReference type="SAM" id="MobiDB-lite"/>
    </source>
</evidence>